<dbReference type="Proteomes" id="UP000236621">
    <property type="component" value="Unassembled WGS sequence"/>
</dbReference>
<evidence type="ECO:0000256" key="1">
    <source>
        <dbReference type="SAM" id="SignalP"/>
    </source>
</evidence>
<organism evidence="2 3">
    <name type="scientific">Tolypocladium capitatum</name>
    <dbReference type="NCBI Taxonomy" id="45235"/>
    <lineage>
        <taxon>Eukaryota</taxon>
        <taxon>Fungi</taxon>
        <taxon>Dikarya</taxon>
        <taxon>Ascomycota</taxon>
        <taxon>Pezizomycotina</taxon>
        <taxon>Sordariomycetes</taxon>
        <taxon>Hypocreomycetidae</taxon>
        <taxon>Hypocreales</taxon>
        <taxon>Ophiocordycipitaceae</taxon>
        <taxon>Tolypocladium</taxon>
    </lineage>
</organism>
<dbReference type="EMBL" id="NRSZ01001034">
    <property type="protein sequence ID" value="PNY23846.1"/>
    <property type="molecule type" value="Genomic_DNA"/>
</dbReference>
<gene>
    <name evidence="2" type="ORF">TCAP_06218</name>
</gene>
<sequence>MMEFAALTVASFIAPLLSCHLLDGIQWLFSLSESSVDKARGVPISGLDAVAATDGLLPVLISPPLAPTPSLVSFRDAGAIPGPRQRPSRGPLEDPEALAWTAAHVCRIILLDLRLARERGRAPDQLPDA</sequence>
<dbReference type="OrthoDB" id="449382at2759"/>
<evidence type="ECO:0000313" key="3">
    <source>
        <dbReference type="Proteomes" id="UP000236621"/>
    </source>
</evidence>
<feature type="signal peptide" evidence="1">
    <location>
        <begin position="1"/>
        <end position="18"/>
    </location>
</feature>
<evidence type="ECO:0000313" key="2">
    <source>
        <dbReference type="EMBL" id="PNY23846.1"/>
    </source>
</evidence>
<keyword evidence="3" id="KW-1185">Reference proteome</keyword>
<accession>A0A2K3Q8G0</accession>
<protein>
    <submittedName>
        <fullName evidence="2">Tyrosine-protein phosphatase</fullName>
    </submittedName>
</protein>
<keyword evidence="1" id="KW-0732">Signal</keyword>
<name>A0A2K3Q8G0_9HYPO</name>
<dbReference type="AlphaFoldDB" id="A0A2K3Q8G0"/>
<reference evidence="2 3" key="1">
    <citation type="submission" date="2017-08" db="EMBL/GenBank/DDBJ databases">
        <title>Harnessing the power of phylogenomics to disentangle the directionality and signatures of interkingdom host jumping in the parasitic fungal genus Tolypocladium.</title>
        <authorList>
            <person name="Quandt C.A."/>
            <person name="Patterson W."/>
            <person name="Spatafora J.W."/>
        </authorList>
    </citation>
    <scope>NUCLEOTIDE SEQUENCE [LARGE SCALE GENOMIC DNA]</scope>
    <source>
        <strain evidence="2 3">CBS 113982</strain>
    </source>
</reference>
<comment type="caution">
    <text evidence="2">The sequence shown here is derived from an EMBL/GenBank/DDBJ whole genome shotgun (WGS) entry which is preliminary data.</text>
</comment>
<feature type="chain" id="PRO_5014416324" evidence="1">
    <location>
        <begin position="19"/>
        <end position="129"/>
    </location>
</feature>
<proteinExistence type="predicted"/>